<dbReference type="Proteomes" id="UP000266113">
    <property type="component" value="Unassembled WGS sequence"/>
</dbReference>
<dbReference type="OrthoDB" id="9812105at2"/>
<keyword evidence="2" id="KW-0560">Oxidoreductase</keyword>
<dbReference type="Pfam" id="PF00881">
    <property type="entry name" value="Nitroreductase"/>
    <property type="match status" value="1"/>
</dbReference>
<dbReference type="PANTHER" id="PTHR43673:SF10">
    <property type="entry name" value="NADH DEHYDROGENASE_NAD(P)H NITROREDUCTASE XCC3605-RELATED"/>
    <property type="match status" value="1"/>
</dbReference>
<gene>
    <name evidence="4" type="ORF">SMC1_10035</name>
</gene>
<evidence type="ECO:0000313" key="5">
    <source>
        <dbReference type="Proteomes" id="UP000266113"/>
    </source>
</evidence>
<dbReference type="PANTHER" id="PTHR43673">
    <property type="entry name" value="NAD(P)H NITROREDUCTASE YDGI-RELATED"/>
    <property type="match status" value="1"/>
</dbReference>
<dbReference type="InterPro" id="IPR029479">
    <property type="entry name" value="Nitroreductase"/>
</dbReference>
<evidence type="ECO:0000256" key="1">
    <source>
        <dbReference type="ARBA" id="ARBA00007118"/>
    </source>
</evidence>
<dbReference type="GO" id="GO:0016491">
    <property type="term" value="F:oxidoreductase activity"/>
    <property type="evidence" value="ECO:0007669"/>
    <property type="project" value="UniProtKB-KW"/>
</dbReference>
<protein>
    <submittedName>
        <fullName evidence="4">Nitroreductase</fullName>
    </submittedName>
</protein>
<dbReference type="RefSeq" id="WP_119086628.1">
    <property type="nucleotide sequence ID" value="NZ_QXIY01000051.1"/>
</dbReference>
<dbReference type="AlphaFoldDB" id="A0A398DU62"/>
<comment type="similarity">
    <text evidence="1">Belongs to the nitroreductase family.</text>
</comment>
<evidence type="ECO:0000256" key="2">
    <source>
        <dbReference type="ARBA" id="ARBA00023002"/>
    </source>
</evidence>
<name>A0A398DU62_9BACT</name>
<dbReference type="InterPro" id="IPR000415">
    <property type="entry name" value="Nitroreductase-like"/>
</dbReference>
<dbReference type="EMBL" id="QXIY01000051">
    <property type="protein sequence ID" value="RIE15517.1"/>
    <property type="molecule type" value="Genomic_DNA"/>
</dbReference>
<comment type="caution">
    <text evidence="4">The sequence shown here is derived from an EMBL/GenBank/DDBJ whole genome shotgun (WGS) entry which is preliminary data.</text>
</comment>
<proteinExistence type="inferred from homology"/>
<accession>A0A398DU62</accession>
<evidence type="ECO:0000313" key="4">
    <source>
        <dbReference type="EMBL" id="RIE15517.1"/>
    </source>
</evidence>
<keyword evidence="5" id="KW-1185">Reference proteome</keyword>
<evidence type="ECO:0000259" key="3">
    <source>
        <dbReference type="Pfam" id="PF00881"/>
    </source>
</evidence>
<dbReference type="Gene3D" id="3.40.109.10">
    <property type="entry name" value="NADH Oxidase"/>
    <property type="match status" value="1"/>
</dbReference>
<feature type="domain" description="Nitroreductase" evidence="3">
    <location>
        <begin position="7"/>
        <end position="172"/>
    </location>
</feature>
<reference evidence="4 5" key="1">
    <citation type="submission" date="2018-09" db="EMBL/GenBank/DDBJ databases">
        <title>Discovery and Ecogenomic Context for Candidatus Cryosericales, a Global Caldiserica Order Active in Thawing Permafrost.</title>
        <authorList>
            <person name="Martinez M.A."/>
            <person name="Woodcroft B.J."/>
            <person name="Ignacio Espinoza J.C."/>
            <person name="Zayed A."/>
            <person name="Singleton C.M."/>
            <person name="Boyd J."/>
            <person name="Li Y.-F."/>
            <person name="Purvine S."/>
            <person name="Maughan H."/>
            <person name="Hodgkins S.B."/>
            <person name="Anderson D."/>
            <person name="Sederholm M."/>
            <person name="Temperton B."/>
            <person name="Saleska S.R."/>
            <person name="Tyson G.W."/>
            <person name="Rich V.I."/>
        </authorList>
    </citation>
    <scope>NUCLEOTIDE SEQUENCE [LARGE SCALE GENOMIC DNA]</scope>
    <source>
        <strain evidence="4 5">SMC1</strain>
    </source>
</reference>
<organism evidence="4 5">
    <name type="scientific">Candidatus Cryosericum septentrionale</name>
    <dbReference type="NCBI Taxonomy" id="2290913"/>
    <lineage>
        <taxon>Bacteria</taxon>
        <taxon>Pseudomonadati</taxon>
        <taxon>Caldisericota/Cryosericota group</taxon>
        <taxon>Candidatus Cryosericota</taxon>
        <taxon>Candidatus Cryosericia</taxon>
        <taxon>Candidatus Cryosericales</taxon>
        <taxon>Candidatus Cryosericaceae</taxon>
        <taxon>Candidatus Cryosericum</taxon>
    </lineage>
</organism>
<dbReference type="SUPFAM" id="SSF55469">
    <property type="entry name" value="FMN-dependent nitroreductase-like"/>
    <property type="match status" value="1"/>
</dbReference>
<sequence>METLEAIAARRSVRKFTDRPVAEETVNAVLAAAILAPSGKNRQPWRFVVVAGDEKRAQMVRVMREGIADTKARGMETGSAIMTARVMERAPVTIFVFNPEGVHPWASRSLAQTLMEAVDTQSIGAAIQNMLLAAQSMGLGTLWMCDVWSAYQQLEAWLGESVELVAAVALGYPDEQPAARPRRSLSEVVRWF</sequence>